<dbReference type="AlphaFoldDB" id="A0A508X7Q3"/>
<dbReference type="GO" id="GO:0120147">
    <property type="term" value="F:formylglycine-generating oxidase activity"/>
    <property type="evidence" value="ECO:0007669"/>
    <property type="project" value="TreeGrafter"/>
</dbReference>
<dbReference type="Pfam" id="PF03781">
    <property type="entry name" value="FGE-sulfatase"/>
    <property type="match status" value="1"/>
</dbReference>
<dbReference type="InterPro" id="IPR051043">
    <property type="entry name" value="Sulfatase_Mod_Factor_Kinase"/>
</dbReference>
<proteinExistence type="predicted"/>
<dbReference type="InterPro" id="IPR005532">
    <property type="entry name" value="SUMF_dom"/>
</dbReference>
<gene>
    <name evidence="2" type="ORF">EMEDMD4_790006</name>
</gene>
<dbReference type="SUPFAM" id="SSF56436">
    <property type="entry name" value="C-type lectin-like"/>
    <property type="match status" value="1"/>
</dbReference>
<reference evidence="2" key="1">
    <citation type="submission" date="2019-06" db="EMBL/GenBank/DDBJ databases">
        <authorList>
            <person name="Le Quere A."/>
            <person name="Colella S."/>
        </authorList>
    </citation>
    <scope>NUCLEOTIDE SEQUENCE</scope>
    <source>
        <strain evidence="2">EmedicaeMD41</strain>
    </source>
</reference>
<dbReference type="InterPro" id="IPR042095">
    <property type="entry name" value="SUMF_sf"/>
</dbReference>
<dbReference type="PANTHER" id="PTHR23150:SF19">
    <property type="entry name" value="FORMYLGLYCINE-GENERATING ENZYME"/>
    <property type="match status" value="1"/>
</dbReference>
<accession>A0A508X7Q3</accession>
<evidence type="ECO:0000259" key="1">
    <source>
        <dbReference type="Pfam" id="PF03781"/>
    </source>
</evidence>
<dbReference type="Gene3D" id="3.90.1580.10">
    <property type="entry name" value="paralog of FGE (formylglycine-generating enzyme)"/>
    <property type="match status" value="1"/>
</dbReference>
<feature type="domain" description="Sulfatase-modifying factor enzyme-like" evidence="1">
    <location>
        <begin position="65"/>
        <end position="293"/>
    </location>
</feature>
<dbReference type="PANTHER" id="PTHR23150">
    <property type="entry name" value="SULFATASE MODIFYING FACTOR 1, 2"/>
    <property type="match status" value="1"/>
</dbReference>
<name>A0A508X7Q3_9HYPH</name>
<organism evidence="2">
    <name type="scientific">Sinorhizobium medicae</name>
    <dbReference type="NCBI Taxonomy" id="110321"/>
    <lineage>
        <taxon>Bacteria</taxon>
        <taxon>Pseudomonadati</taxon>
        <taxon>Pseudomonadota</taxon>
        <taxon>Alphaproteobacteria</taxon>
        <taxon>Hyphomicrobiales</taxon>
        <taxon>Rhizobiaceae</taxon>
        <taxon>Sinorhizobium/Ensifer group</taxon>
        <taxon>Sinorhizobium</taxon>
    </lineage>
</organism>
<dbReference type="RefSeq" id="WP_127659153.1">
    <property type="nucleotide sequence ID" value="NZ_CABFNB010000149.1"/>
</dbReference>
<dbReference type="EMBL" id="CABFNB010000149">
    <property type="protein sequence ID" value="VTZ64982.1"/>
    <property type="molecule type" value="Genomic_DNA"/>
</dbReference>
<evidence type="ECO:0000313" key="2">
    <source>
        <dbReference type="EMBL" id="VTZ64982.1"/>
    </source>
</evidence>
<dbReference type="InterPro" id="IPR016187">
    <property type="entry name" value="CTDL_fold"/>
</dbReference>
<dbReference type="Proteomes" id="UP000507954">
    <property type="component" value="Unassembled WGS sequence"/>
</dbReference>
<protein>
    <submittedName>
        <fullName evidence="2">Nitrate reductase</fullName>
    </submittedName>
</protein>
<sequence>MVGIAARRPAALSRSREVAPLSLAIPSALLLVLAGLFAIETGLLGRAPSGSALDEPAVVTVVPRDFRYRVAGEFFKNGYAVDGPVETVRVSAPLVIMKYQVTAADYARCVAEKACPPAEPEHVPRDPASTPATGVSFDDAQAYAAWLSRRTGETWVLPTDEQLAFAAGSRFPDDALGVEDDGSNPAVRWLADYYRETARKASREPEPQRLGHFGESETGLADFAGNVWEWTTTCVRRVTLDRTGNVTSDDSSCGIYIATGKHRAALSSFVRNPKGGGCAVGAPPDNVGFRLVKDTRWYALLLLRLREKGLDV</sequence>